<dbReference type="SUPFAM" id="SSF50978">
    <property type="entry name" value="WD40 repeat-like"/>
    <property type="match status" value="1"/>
</dbReference>
<name>A0A1B2JG44_PICPA</name>
<dbReference type="AlphaFoldDB" id="A0A1B2JG44"/>
<dbReference type="InterPro" id="IPR036322">
    <property type="entry name" value="WD40_repeat_dom_sf"/>
</dbReference>
<evidence type="ECO:0000313" key="1">
    <source>
        <dbReference type="EMBL" id="ANZ77006.1"/>
    </source>
</evidence>
<keyword evidence="2" id="KW-1185">Reference proteome</keyword>
<reference evidence="1 2" key="1">
    <citation type="submission" date="2016-02" db="EMBL/GenBank/DDBJ databases">
        <title>Comparative genomic and transcriptomic foundation for Pichia pastoris.</title>
        <authorList>
            <person name="Love K.R."/>
            <person name="Shah K.A."/>
            <person name="Whittaker C.A."/>
            <person name="Wu J."/>
            <person name="Bartlett M.C."/>
            <person name="Ma D."/>
            <person name="Leeson R.L."/>
            <person name="Priest M."/>
            <person name="Young S.K."/>
            <person name="Love J.C."/>
        </authorList>
    </citation>
    <scope>NUCLEOTIDE SEQUENCE [LARGE SCALE GENOMIC DNA]</scope>
    <source>
        <strain evidence="1 2">ATCC 28485</strain>
    </source>
</reference>
<proteinExistence type="predicted"/>
<protein>
    <submittedName>
        <fullName evidence="1">BA75_03865T0</fullName>
    </submittedName>
</protein>
<dbReference type="OrthoDB" id="10294158at2759"/>
<gene>
    <name evidence="1" type="ORF">ATY40_BA7503865</name>
</gene>
<dbReference type="EMBL" id="CP014586">
    <property type="protein sequence ID" value="ANZ77006.1"/>
    <property type="molecule type" value="Genomic_DNA"/>
</dbReference>
<evidence type="ECO:0000313" key="2">
    <source>
        <dbReference type="Proteomes" id="UP000094565"/>
    </source>
</evidence>
<sequence>MNQQYDVHSGLIIVSNSTTDEIKVYESSLDLKYSFSCKHTQVKIHHHDEKTLLLVISETSVKITDLDSWFTINCEHTLEDCFWGANKLLFLFFTNGTCEIYQYGDNNLRMIFKISSYTRPFVQFKRGKEYSIVSLLVRSEHKETIFNFVDCLDHRQSELISSFPLIECLECVTFGWIGNHLYTLDKSLLGGVKLRLYNIFGQCAFDYERHSTSMPTNVYSVGKRLIVTDTNGSIYSFDTILGLQLEFVLVHENVKVEELVPVSDFVSEKPLIKYDTFRERVSYLSVTILDGLTTIISQLQGYPTYVFVWFGDVSRKIIHLPEESLQVELVQDSNILLILTLSSLIIITIEKQDIAIKDVINHEDVTSFQVIDVTPTEIDLLLRNPLKMDRYTVSVPEQESTLTVRQPASMHNADEEFKAFQLMDLDQSIKMNSTLTVFLDK</sequence>
<accession>A0A1B2JG44</accession>
<organism evidence="1 2">
    <name type="scientific">Komagataella pastoris</name>
    <name type="common">Yeast</name>
    <name type="synonym">Pichia pastoris</name>
    <dbReference type="NCBI Taxonomy" id="4922"/>
    <lineage>
        <taxon>Eukaryota</taxon>
        <taxon>Fungi</taxon>
        <taxon>Dikarya</taxon>
        <taxon>Ascomycota</taxon>
        <taxon>Saccharomycotina</taxon>
        <taxon>Pichiomycetes</taxon>
        <taxon>Pichiales</taxon>
        <taxon>Pichiaceae</taxon>
        <taxon>Komagataella</taxon>
    </lineage>
</organism>
<dbReference type="Proteomes" id="UP000094565">
    <property type="component" value="Chromosome 3"/>
</dbReference>